<protein>
    <submittedName>
        <fullName evidence="1">Uncharacterized protein</fullName>
    </submittedName>
</protein>
<sequence>MPTSGSSNPELGTRVLTQLIKKVVEEVLKTKIKEIRETLQAGCLECKKRRDYSSQKVEPRSVNRVKTRPNFSACEHYNRCHPVTVVDRHTLWGVKGAIIVGFCA</sequence>
<keyword evidence="2" id="KW-1185">Reference proteome</keyword>
<comment type="caution">
    <text evidence="1">The sequence shown here is derived from an EMBL/GenBank/DDBJ whole genome shotgun (WGS) entry which is preliminary data.</text>
</comment>
<gene>
    <name evidence="1" type="ORF">J1N35_043552</name>
</gene>
<evidence type="ECO:0000313" key="1">
    <source>
        <dbReference type="EMBL" id="KAH1031378.1"/>
    </source>
</evidence>
<evidence type="ECO:0000313" key="2">
    <source>
        <dbReference type="Proteomes" id="UP000828251"/>
    </source>
</evidence>
<dbReference type="EMBL" id="JAIQCV010000013">
    <property type="protein sequence ID" value="KAH1031378.1"/>
    <property type="molecule type" value="Genomic_DNA"/>
</dbReference>
<accession>A0A9D3U7M0</accession>
<dbReference type="AlphaFoldDB" id="A0A9D3U7M0"/>
<proteinExistence type="predicted"/>
<organism evidence="1 2">
    <name type="scientific">Gossypium stocksii</name>
    <dbReference type="NCBI Taxonomy" id="47602"/>
    <lineage>
        <taxon>Eukaryota</taxon>
        <taxon>Viridiplantae</taxon>
        <taxon>Streptophyta</taxon>
        <taxon>Embryophyta</taxon>
        <taxon>Tracheophyta</taxon>
        <taxon>Spermatophyta</taxon>
        <taxon>Magnoliopsida</taxon>
        <taxon>eudicotyledons</taxon>
        <taxon>Gunneridae</taxon>
        <taxon>Pentapetalae</taxon>
        <taxon>rosids</taxon>
        <taxon>malvids</taxon>
        <taxon>Malvales</taxon>
        <taxon>Malvaceae</taxon>
        <taxon>Malvoideae</taxon>
        <taxon>Gossypium</taxon>
    </lineage>
</organism>
<name>A0A9D3U7M0_9ROSI</name>
<reference evidence="1 2" key="1">
    <citation type="journal article" date="2021" name="Plant Biotechnol. J.">
        <title>Multi-omics assisted identification of the key and species-specific regulatory components of drought-tolerant mechanisms in Gossypium stocksii.</title>
        <authorList>
            <person name="Yu D."/>
            <person name="Ke L."/>
            <person name="Zhang D."/>
            <person name="Wu Y."/>
            <person name="Sun Y."/>
            <person name="Mei J."/>
            <person name="Sun J."/>
            <person name="Sun Y."/>
        </authorList>
    </citation>
    <scope>NUCLEOTIDE SEQUENCE [LARGE SCALE GENOMIC DNA]</scope>
    <source>
        <strain evidence="2">cv. E1</strain>
        <tissue evidence="1">Leaf</tissue>
    </source>
</reference>
<dbReference type="Proteomes" id="UP000828251">
    <property type="component" value="Unassembled WGS sequence"/>
</dbReference>